<sequence length="100" mass="11819">MKFGLQFILSLTLLWSKTLSQNVYIPIQENELAYEFHYDINDLLSGVVTHRWERRYGNYVKGSYSFLESNGMIRNVYYIVDGNHGYRAITKFTNPQKDMP</sequence>
<evidence type="ECO:0000256" key="1">
    <source>
        <dbReference type="ARBA" id="ARBA00022460"/>
    </source>
</evidence>
<keyword evidence="5" id="KW-1185">Reference proteome</keyword>
<proteinExistence type="predicted"/>
<evidence type="ECO:0000313" key="5">
    <source>
        <dbReference type="Proteomes" id="UP000694846"/>
    </source>
</evidence>
<dbReference type="InterPro" id="IPR051217">
    <property type="entry name" value="Insect_Cuticle_Struc_Prot"/>
</dbReference>
<evidence type="ECO:0000256" key="3">
    <source>
        <dbReference type="SAM" id="SignalP"/>
    </source>
</evidence>
<dbReference type="GO" id="GO:0042302">
    <property type="term" value="F:structural constituent of cuticle"/>
    <property type="evidence" value="ECO:0007669"/>
    <property type="project" value="UniProtKB-UniRule"/>
</dbReference>
<dbReference type="Proteomes" id="UP000694846">
    <property type="component" value="Unplaced"/>
</dbReference>
<organism evidence="4">
    <name type="scientific">Sipha flava</name>
    <name type="common">yellow sugarcane aphid</name>
    <dbReference type="NCBI Taxonomy" id="143950"/>
    <lineage>
        <taxon>Eukaryota</taxon>
        <taxon>Metazoa</taxon>
        <taxon>Ecdysozoa</taxon>
        <taxon>Arthropoda</taxon>
        <taxon>Hexapoda</taxon>
        <taxon>Insecta</taxon>
        <taxon>Pterygota</taxon>
        <taxon>Neoptera</taxon>
        <taxon>Paraneoptera</taxon>
        <taxon>Hemiptera</taxon>
        <taxon>Sternorrhyncha</taxon>
        <taxon>Aphidomorpha</taxon>
        <taxon>Aphidoidea</taxon>
        <taxon>Aphididae</taxon>
        <taxon>Sipha</taxon>
    </lineage>
</organism>
<evidence type="ECO:0000313" key="4">
    <source>
        <dbReference type="EMBL" id="MBY87040.1"/>
    </source>
</evidence>
<keyword evidence="1 2" id="KW-0193">Cuticle</keyword>
<keyword evidence="3" id="KW-0732">Signal</keyword>
<dbReference type="PANTHER" id="PTHR12236">
    <property type="entry name" value="STRUCTURAL CONTITUENT OF CUTICLE"/>
    <property type="match status" value="1"/>
</dbReference>
<feature type="chain" id="PRO_5044579425" evidence="3">
    <location>
        <begin position="21"/>
        <end position="100"/>
    </location>
</feature>
<dbReference type="GO" id="GO:0005615">
    <property type="term" value="C:extracellular space"/>
    <property type="evidence" value="ECO:0007669"/>
    <property type="project" value="TreeGrafter"/>
</dbReference>
<reference evidence="4" key="1">
    <citation type="submission" date="2018-04" db="EMBL/GenBank/DDBJ databases">
        <title>Transcriptome assembly of Sipha flava.</title>
        <authorList>
            <person name="Scully E.D."/>
            <person name="Geib S.M."/>
            <person name="Palmer N.A."/>
            <person name="Koch K."/>
            <person name="Bradshaw J."/>
            <person name="Heng-Moss T."/>
            <person name="Sarath G."/>
        </authorList>
    </citation>
    <scope>NUCLEOTIDE SEQUENCE</scope>
</reference>
<evidence type="ECO:0000313" key="6">
    <source>
        <dbReference type="RefSeq" id="XP_025423081.1"/>
    </source>
</evidence>
<name>A0A2S2RBD7_9HEMI</name>
<dbReference type="InterPro" id="IPR000618">
    <property type="entry name" value="Insect_cuticle"/>
</dbReference>
<dbReference type="Pfam" id="PF00379">
    <property type="entry name" value="Chitin_bind_4"/>
    <property type="match status" value="1"/>
</dbReference>
<evidence type="ECO:0000256" key="2">
    <source>
        <dbReference type="PROSITE-ProRule" id="PRU00497"/>
    </source>
</evidence>
<dbReference type="PANTHER" id="PTHR12236:SF86">
    <property type="entry name" value="CCP84AC-RELATED"/>
    <property type="match status" value="1"/>
</dbReference>
<accession>A0A2S2RBD7</accession>
<reference evidence="6" key="2">
    <citation type="submission" date="2025-04" db="UniProtKB">
        <authorList>
            <consortium name="RefSeq"/>
        </authorList>
    </citation>
    <scope>IDENTIFICATION</scope>
    <source>
        <tissue evidence="6">Whole body</tissue>
    </source>
</reference>
<dbReference type="OrthoDB" id="6510765at2759"/>
<protein>
    <submittedName>
        <fullName evidence="4 6">Cuticle protein 19</fullName>
    </submittedName>
</protein>
<dbReference type="GO" id="GO:0031012">
    <property type="term" value="C:extracellular matrix"/>
    <property type="evidence" value="ECO:0007669"/>
    <property type="project" value="TreeGrafter"/>
</dbReference>
<dbReference type="EMBL" id="GGMS01017837">
    <property type="protein sequence ID" value="MBY87040.1"/>
    <property type="molecule type" value="Transcribed_RNA"/>
</dbReference>
<feature type="signal peptide" evidence="3">
    <location>
        <begin position="1"/>
        <end position="20"/>
    </location>
</feature>
<dbReference type="PROSITE" id="PS51155">
    <property type="entry name" value="CHIT_BIND_RR_2"/>
    <property type="match status" value="1"/>
</dbReference>
<gene>
    <name evidence="4" type="primary">CU19_1</name>
    <name evidence="6" type="synonym">LOC112692578</name>
    <name evidence="4" type="ORF">g.68528</name>
</gene>
<dbReference type="RefSeq" id="XP_025423081.1">
    <property type="nucleotide sequence ID" value="XM_025567296.1"/>
</dbReference>
<dbReference type="AlphaFoldDB" id="A0A2S2RBD7"/>